<dbReference type="PANTHER" id="PTHR30349">
    <property type="entry name" value="PHAGE INTEGRASE-RELATED"/>
    <property type="match status" value="1"/>
</dbReference>
<reference evidence="12 13" key="1">
    <citation type="journal article" date="2016" name="Nat. Commun.">
        <title>Thousands of microbial genomes shed light on interconnected biogeochemical processes in an aquifer system.</title>
        <authorList>
            <person name="Anantharaman K."/>
            <person name="Brown C.T."/>
            <person name="Hug L.A."/>
            <person name="Sharon I."/>
            <person name="Castelle C.J."/>
            <person name="Probst A.J."/>
            <person name="Thomas B.C."/>
            <person name="Singh A."/>
            <person name="Wilkins M.J."/>
            <person name="Karaoz U."/>
            <person name="Brodie E.L."/>
            <person name="Williams K.H."/>
            <person name="Hubbard S.S."/>
            <person name="Banfield J.F."/>
        </authorList>
    </citation>
    <scope>NUCLEOTIDE SEQUENCE [LARGE SCALE GENOMIC DNA]</scope>
</reference>
<dbReference type="EMBL" id="MGDT01000004">
    <property type="protein sequence ID" value="OGL67051.1"/>
    <property type="molecule type" value="Genomic_DNA"/>
</dbReference>
<evidence type="ECO:0000259" key="10">
    <source>
        <dbReference type="PROSITE" id="PS51898"/>
    </source>
</evidence>
<dbReference type="InterPro" id="IPR002104">
    <property type="entry name" value="Integrase_catalytic"/>
</dbReference>
<dbReference type="GO" id="GO:0015074">
    <property type="term" value="P:DNA integration"/>
    <property type="evidence" value="ECO:0007669"/>
    <property type="project" value="UniProtKB-KW"/>
</dbReference>
<evidence type="ECO:0000256" key="6">
    <source>
        <dbReference type="ARBA" id="ARBA00023125"/>
    </source>
</evidence>
<dbReference type="InterPro" id="IPR004107">
    <property type="entry name" value="Integrase_SAM-like_N"/>
</dbReference>
<evidence type="ECO:0000256" key="4">
    <source>
        <dbReference type="ARBA" id="ARBA00022829"/>
    </source>
</evidence>
<dbReference type="PROSITE" id="PS51900">
    <property type="entry name" value="CB"/>
    <property type="match status" value="1"/>
</dbReference>
<dbReference type="Proteomes" id="UP000177885">
    <property type="component" value="Unassembled WGS sequence"/>
</dbReference>
<organism evidence="12 13">
    <name type="scientific">Candidatus Uhrbacteria bacterium RIFCSPHIGHO2_01_FULL_63_20</name>
    <dbReference type="NCBI Taxonomy" id="1802385"/>
    <lineage>
        <taxon>Bacteria</taxon>
        <taxon>Candidatus Uhriibacteriota</taxon>
    </lineage>
</organism>
<comment type="subcellular location">
    <subcellularLocation>
        <location evidence="1">Cytoplasm</location>
    </subcellularLocation>
</comment>
<keyword evidence="3" id="KW-0132">Cell division</keyword>
<keyword evidence="7" id="KW-0233">DNA recombination</keyword>
<keyword evidence="8" id="KW-0131">Cell cycle</keyword>
<dbReference type="InterPro" id="IPR010998">
    <property type="entry name" value="Integrase_recombinase_N"/>
</dbReference>
<dbReference type="GO" id="GO:0005737">
    <property type="term" value="C:cytoplasm"/>
    <property type="evidence" value="ECO:0007669"/>
    <property type="project" value="UniProtKB-SubCell"/>
</dbReference>
<gene>
    <name evidence="12" type="ORF">A2856_01030</name>
</gene>
<dbReference type="Gene3D" id="1.10.443.10">
    <property type="entry name" value="Intergrase catalytic core"/>
    <property type="match status" value="1"/>
</dbReference>
<dbReference type="GO" id="GO:0003677">
    <property type="term" value="F:DNA binding"/>
    <property type="evidence" value="ECO:0007669"/>
    <property type="project" value="UniProtKB-UniRule"/>
</dbReference>
<evidence type="ECO:0000256" key="1">
    <source>
        <dbReference type="ARBA" id="ARBA00004496"/>
    </source>
</evidence>
<protein>
    <recommendedName>
        <fullName evidence="14">Tyrosine recombinase XerC</fullName>
    </recommendedName>
</protein>
<proteinExistence type="predicted"/>
<sequence>MAKLSRHVTEFLEYLEIERNRSDKTTRNYHFYLRRFCDWAKDPSPEKITKETVRQYRLWLNRELVGREGGALKKNTQNYHLIALRAFLKYLAKRDIPSLAPEQIELAKQPMREVAFLEGDELARMLAIPRRDAEGLVALRDTAILETLFSTGCRVSELSGLKIDQVNLHRDEFTVRGKGDKLRVVFLSPDAKEALKAYLGARRDPSPYLFVSHDRAKGGREETGPLTPRSIQRLVERYAKAAGVTKKITPHTLRHTFATDLLLGGADIRAVQSLLGHSSITTTQVYTHVTNKTLRDVHKKFHGKTRAD</sequence>
<comment type="caution">
    <text evidence="12">The sequence shown here is derived from an EMBL/GenBank/DDBJ whole genome shotgun (WGS) entry which is preliminary data.</text>
</comment>
<dbReference type="CDD" id="cd00798">
    <property type="entry name" value="INT_XerDC_C"/>
    <property type="match status" value="1"/>
</dbReference>
<dbReference type="SUPFAM" id="SSF47823">
    <property type="entry name" value="lambda integrase-like, N-terminal domain"/>
    <property type="match status" value="1"/>
</dbReference>
<evidence type="ECO:0000256" key="5">
    <source>
        <dbReference type="ARBA" id="ARBA00022908"/>
    </source>
</evidence>
<keyword evidence="4" id="KW-0159">Chromosome partition</keyword>
<dbReference type="SUPFAM" id="SSF56349">
    <property type="entry name" value="DNA breaking-rejoining enzymes"/>
    <property type="match status" value="1"/>
</dbReference>
<dbReference type="InterPro" id="IPR044068">
    <property type="entry name" value="CB"/>
</dbReference>
<dbReference type="Pfam" id="PF00589">
    <property type="entry name" value="Phage_integrase"/>
    <property type="match status" value="1"/>
</dbReference>
<feature type="domain" description="Core-binding (CB)" evidence="11">
    <location>
        <begin position="2"/>
        <end position="92"/>
    </location>
</feature>
<evidence type="ECO:0000256" key="8">
    <source>
        <dbReference type="ARBA" id="ARBA00023306"/>
    </source>
</evidence>
<dbReference type="STRING" id="1802385.A2856_01030"/>
<keyword evidence="5" id="KW-0229">DNA integration</keyword>
<dbReference type="InterPro" id="IPR050090">
    <property type="entry name" value="Tyrosine_recombinase_XerCD"/>
</dbReference>
<dbReference type="Pfam" id="PF02899">
    <property type="entry name" value="Phage_int_SAM_1"/>
    <property type="match status" value="1"/>
</dbReference>
<evidence type="ECO:0008006" key="14">
    <source>
        <dbReference type="Google" id="ProtNLM"/>
    </source>
</evidence>
<feature type="domain" description="Tyr recombinase" evidence="10">
    <location>
        <begin position="112"/>
        <end position="299"/>
    </location>
</feature>
<evidence type="ECO:0000259" key="11">
    <source>
        <dbReference type="PROSITE" id="PS51900"/>
    </source>
</evidence>
<evidence type="ECO:0000256" key="2">
    <source>
        <dbReference type="ARBA" id="ARBA00022490"/>
    </source>
</evidence>
<keyword evidence="2" id="KW-0963">Cytoplasm</keyword>
<evidence type="ECO:0000256" key="9">
    <source>
        <dbReference type="PROSITE-ProRule" id="PRU01248"/>
    </source>
</evidence>
<dbReference type="InterPro" id="IPR011010">
    <property type="entry name" value="DNA_brk_join_enz"/>
</dbReference>
<name>A0A1F7TM51_9BACT</name>
<dbReference type="NCBIfam" id="NF040815">
    <property type="entry name" value="recomb_XerA_Arch"/>
    <property type="match status" value="1"/>
</dbReference>
<dbReference type="AlphaFoldDB" id="A0A1F7TM51"/>
<evidence type="ECO:0000256" key="7">
    <source>
        <dbReference type="ARBA" id="ARBA00023172"/>
    </source>
</evidence>
<dbReference type="Gene3D" id="1.10.150.130">
    <property type="match status" value="1"/>
</dbReference>
<dbReference type="GO" id="GO:0007059">
    <property type="term" value="P:chromosome segregation"/>
    <property type="evidence" value="ECO:0007669"/>
    <property type="project" value="UniProtKB-KW"/>
</dbReference>
<dbReference type="InterPro" id="IPR013762">
    <property type="entry name" value="Integrase-like_cat_sf"/>
</dbReference>
<accession>A0A1F7TM51</accession>
<dbReference type="PANTHER" id="PTHR30349:SF77">
    <property type="entry name" value="TYROSINE RECOMBINASE XERC"/>
    <property type="match status" value="1"/>
</dbReference>
<dbReference type="PROSITE" id="PS51898">
    <property type="entry name" value="TYR_RECOMBINASE"/>
    <property type="match status" value="1"/>
</dbReference>
<evidence type="ECO:0000313" key="12">
    <source>
        <dbReference type="EMBL" id="OGL67051.1"/>
    </source>
</evidence>
<keyword evidence="6 9" id="KW-0238">DNA-binding</keyword>
<evidence type="ECO:0000256" key="3">
    <source>
        <dbReference type="ARBA" id="ARBA00022618"/>
    </source>
</evidence>
<dbReference type="GO" id="GO:0006310">
    <property type="term" value="P:DNA recombination"/>
    <property type="evidence" value="ECO:0007669"/>
    <property type="project" value="UniProtKB-KW"/>
</dbReference>
<dbReference type="GO" id="GO:0051301">
    <property type="term" value="P:cell division"/>
    <property type="evidence" value="ECO:0007669"/>
    <property type="project" value="UniProtKB-KW"/>
</dbReference>
<evidence type="ECO:0000313" key="13">
    <source>
        <dbReference type="Proteomes" id="UP000177885"/>
    </source>
</evidence>